<name>A0A081NJH7_9GAMM</name>
<dbReference type="RefSeq" id="WP_034831798.1">
    <property type="nucleotide sequence ID" value="NZ_JOKH01000001.1"/>
</dbReference>
<evidence type="ECO:0000313" key="3">
    <source>
        <dbReference type="Proteomes" id="UP000028073"/>
    </source>
</evidence>
<dbReference type="AlphaFoldDB" id="A0A081NJH7"/>
<proteinExistence type="predicted"/>
<dbReference type="eggNOG" id="ENOG50337R6">
    <property type="taxonomic scope" value="Bacteria"/>
</dbReference>
<feature type="signal peptide" evidence="1">
    <location>
        <begin position="1"/>
        <end position="21"/>
    </location>
</feature>
<evidence type="ECO:0008006" key="4">
    <source>
        <dbReference type="Google" id="ProtNLM"/>
    </source>
</evidence>
<evidence type="ECO:0000313" key="2">
    <source>
        <dbReference type="EMBL" id="KEQ18600.1"/>
    </source>
</evidence>
<dbReference type="STRING" id="1137799.GZ78_00180"/>
<dbReference type="EMBL" id="JOKH01000001">
    <property type="protein sequence ID" value="KEQ18600.1"/>
    <property type="molecule type" value="Genomic_DNA"/>
</dbReference>
<protein>
    <recommendedName>
        <fullName evidence="4">Lipoprotein</fullName>
    </recommendedName>
</protein>
<dbReference type="PROSITE" id="PS51257">
    <property type="entry name" value="PROKAR_LIPOPROTEIN"/>
    <property type="match status" value="1"/>
</dbReference>
<feature type="chain" id="PRO_5001760898" description="Lipoprotein" evidence="1">
    <location>
        <begin position="22"/>
        <end position="237"/>
    </location>
</feature>
<reference evidence="2 3" key="1">
    <citation type="submission" date="2014-06" db="EMBL/GenBank/DDBJ databases">
        <title>Whole Genome Sequences of Three Symbiotic Endozoicomonas Bacteria.</title>
        <authorList>
            <person name="Neave M.J."/>
            <person name="Apprill A."/>
            <person name="Voolstra C.R."/>
        </authorList>
    </citation>
    <scope>NUCLEOTIDE SEQUENCE [LARGE SCALE GENOMIC DNA]</scope>
    <source>
        <strain evidence="2 3">DSM 25634</strain>
    </source>
</reference>
<keyword evidence="1" id="KW-0732">Signal</keyword>
<organism evidence="2 3">
    <name type="scientific">Endozoicomonas numazuensis</name>
    <dbReference type="NCBI Taxonomy" id="1137799"/>
    <lineage>
        <taxon>Bacteria</taxon>
        <taxon>Pseudomonadati</taxon>
        <taxon>Pseudomonadota</taxon>
        <taxon>Gammaproteobacteria</taxon>
        <taxon>Oceanospirillales</taxon>
        <taxon>Endozoicomonadaceae</taxon>
        <taxon>Endozoicomonas</taxon>
    </lineage>
</organism>
<keyword evidence="3" id="KW-1185">Reference proteome</keyword>
<sequence length="237" mass="25265">MRSFRAALVLLTAFLLGGCAATTVQNNVHHSYSSSESEREKVKKILIVPSDVVVKELGVGSVEEVPEWTDKGKKLVDSELKAYMNSHLNKVSWVPMPELTEEEQAILNQHIVLYDLVAGNALTITNIEAFKSETESPDDTLGSGLSFLKEKSGADSVLLTFGADFVSSGGRVMTAVLLAAAGVVIPGGHAVLNTGLIDLETGDVIWTNTSLSTSISLKDDKGAKSMVEQTLSAFPSL</sequence>
<evidence type="ECO:0000256" key="1">
    <source>
        <dbReference type="SAM" id="SignalP"/>
    </source>
</evidence>
<accession>A0A081NJH7</accession>
<dbReference type="Proteomes" id="UP000028073">
    <property type="component" value="Unassembled WGS sequence"/>
</dbReference>
<dbReference type="OrthoDB" id="8900715at2"/>
<comment type="caution">
    <text evidence="2">The sequence shown here is derived from an EMBL/GenBank/DDBJ whole genome shotgun (WGS) entry which is preliminary data.</text>
</comment>
<gene>
    <name evidence="2" type="ORF">GZ78_00180</name>
</gene>